<gene>
    <name evidence="2" type="ORF">KC678_02865</name>
</gene>
<reference evidence="2" key="1">
    <citation type="submission" date="2020-04" db="EMBL/GenBank/DDBJ databases">
        <authorList>
            <person name="Zhang T."/>
        </authorList>
    </citation>
    <scope>NUCLEOTIDE SEQUENCE</scope>
    <source>
        <strain evidence="2">HKST-UBA13</strain>
    </source>
</reference>
<organism evidence="2 3">
    <name type="scientific">Candidatus Dojkabacteria bacterium</name>
    <dbReference type="NCBI Taxonomy" id="2099670"/>
    <lineage>
        <taxon>Bacteria</taxon>
        <taxon>Candidatus Dojkabacteria</taxon>
    </lineage>
</organism>
<protein>
    <submittedName>
        <fullName evidence="2">Uncharacterized protein</fullName>
    </submittedName>
</protein>
<dbReference type="Proteomes" id="UP000775877">
    <property type="component" value="Unassembled WGS sequence"/>
</dbReference>
<keyword evidence="1" id="KW-0812">Transmembrane</keyword>
<proteinExistence type="predicted"/>
<keyword evidence="1" id="KW-1133">Transmembrane helix</keyword>
<accession>A0A955L0L7</accession>
<sequence>MTKKLHTDIGKAKKNFESIFEWTSAERPWEPKQRAWYVYYSLFFLVFIAYAALRGQYLLMLMIISFVFLWFIQGATPPQESKHIITTLGIKTFNKLFKWNSIKYYWFSIKGEYAFLNLDVIDKEFTSGHRVHRLSLLINPNDMEKLFEILSKYIDYGNHEEVAYNVMTRAINGKYIDIFNFLSDKNSVN</sequence>
<dbReference type="EMBL" id="JAGQLJ010000058">
    <property type="protein sequence ID" value="MCA9381182.1"/>
    <property type="molecule type" value="Genomic_DNA"/>
</dbReference>
<name>A0A955L0L7_9BACT</name>
<reference evidence="2" key="2">
    <citation type="journal article" date="2021" name="Microbiome">
        <title>Successional dynamics and alternative stable states in a saline activated sludge microbial community over 9 years.</title>
        <authorList>
            <person name="Wang Y."/>
            <person name="Ye J."/>
            <person name="Ju F."/>
            <person name="Liu L."/>
            <person name="Boyd J.A."/>
            <person name="Deng Y."/>
            <person name="Parks D.H."/>
            <person name="Jiang X."/>
            <person name="Yin X."/>
            <person name="Woodcroft B.J."/>
            <person name="Tyson G.W."/>
            <person name="Hugenholtz P."/>
            <person name="Polz M.F."/>
            <person name="Zhang T."/>
        </authorList>
    </citation>
    <scope>NUCLEOTIDE SEQUENCE</scope>
    <source>
        <strain evidence="2">HKST-UBA13</strain>
    </source>
</reference>
<keyword evidence="1" id="KW-0472">Membrane</keyword>
<comment type="caution">
    <text evidence="2">The sequence shown here is derived from an EMBL/GenBank/DDBJ whole genome shotgun (WGS) entry which is preliminary data.</text>
</comment>
<evidence type="ECO:0000256" key="1">
    <source>
        <dbReference type="SAM" id="Phobius"/>
    </source>
</evidence>
<evidence type="ECO:0000313" key="3">
    <source>
        <dbReference type="Proteomes" id="UP000775877"/>
    </source>
</evidence>
<feature type="transmembrane region" description="Helical" evidence="1">
    <location>
        <begin position="36"/>
        <end position="53"/>
    </location>
</feature>
<evidence type="ECO:0000313" key="2">
    <source>
        <dbReference type="EMBL" id="MCA9381182.1"/>
    </source>
</evidence>
<dbReference type="AlphaFoldDB" id="A0A955L0L7"/>